<dbReference type="AlphaFoldDB" id="A0A1M6C509"/>
<reference evidence="1 2" key="1">
    <citation type="submission" date="2016-11" db="EMBL/GenBank/DDBJ databases">
        <authorList>
            <person name="Jaros S."/>
            <person name="Januszkiewicz K."/>
            <person name="Wedrychowicz H."/>
        </authorList>
    </citation>
    <scope>NUCLEOTIDE SEQUENCE [LARGE SCALE GENOMIC DNA]</scope>
    <source>
        <strain evidence="1 2">DSM 22807</strain>
    </source>
</reference>
<dbReference type="RefSeq" id="WP_072780785.1">
    <property type="nucleotide sequence ID" value="NZ_CP045292.1"/>
</dbReference>
<evidence type="ECO:0000313" key="1">
    <source>
        <dbReference type="EMBL" id="SHI56106.1"/>
    </source>
</evidence>
<name>A0A1M6C509_9FLAO</name>
<organism evidence="1 2">
    <name type="scientific">Flavobacterium haoranii</name>
    <dbReference type="NCBI Taxonomy" id="683124"/>
    <lineage>
        <taxon>Bacteria</taxon>
        <taxon>Pseudomonadati</taxon>
        <taxon>Bacteroidota</taxon>
        <taxon>Flavobacteriia</taxon>
        <taxon>Flavobacteriales</taxon>
        <taxon>Flavobacteriaceae</taxon>
        <taxon>Flavobacterium</taxon>
    </lineage>
</organism>
<sequence length="127" mass="14557">MATVTEEKIDLAPELLEQINTQEEKQVIVHAKAKGIPNVHTIRVWPTIYLIPKGTSHKCKLLHHFNIVMYPKWQPIGPSGQHSFTLLFEGLPADCTTFDIVEIIDEEGAFEYRNMPRNVSDVYHVTF</sequence>
<dbReference type="STRING" id="683124.SAMN05444337_0282"/>
<protein>
    <submittedName>
        <fullName evidence="1">Uncharacterized protein</fullName>
    </submittedName>
</protein>
<dbReference type="OrthoDB" id="674183at2"/>
<dbReference type="Proteomes" id="UP000184232">
    <property type="component" value="Unassembled WGS sequence"/>
</dbReference>
<gene>
    <name evidence="1" type="ORF">SAMN05444337_0282</name>
</gene>
<dbReference type="EMBL" id="FQZH01000001">
    <property type="protein sequence ID" value="SHI56106.1"/>
    <property type="molecule type" value="Genomic_DNA"/>
</dbReference>
<keyword evidence="2" id="KW-1185">Reference proteome</keyword>
<proteinExistence type="predicted"/>
<accession>A0A1M6C509</accession>
<evidence type="ECO:0000313" key="2">
    <source>
        <dbReference type="Proteomes" id="UP000184232"/>
    </source>
</evidence>